<dbReference type="Pfam" id="PF07804">
    <property type="entry name" value="HipA_C"/>
    <property type="match status" value="1"/>
</dbReference>
<dbReference type="GO" id="GO:0004674">
    <property type="term" value="F:protein serine/threonine kinase activity"/>
    <property type="evidence" value="ECO:0007669"/>
    <property type="project" value="TreeGrafter"/>
</dbReference>
<dbReference type="GO" id="GO:0005829">
    <property type="term" value="C:cytosol"/>
    <property type="evidence" value="ECO:0007669"/>
    <property type="project" value="TreeGrafter"/>
</dbReference>
<comment type="similarity">
    <text evidence="1">Belongs to the HipA Ser/Thr kinase family.</text>
</comment>
<evidence type="ECO:0000256" key="3">
    <source>
        <dbReference type="ARBA" id="ARBA00022777"/>
    </source>
</evidence>
<proteinExistence type="inferred from homology"/>
<dbReference type="PANTHER" id="PTHR37419:SF1">
    <property type="entry name" value="SERINE_THREONINE-PROTEIN KINASE TOXIN HIPA"/>
    <property type="match status" value="1"/>
</dbReference>
<protein>
    <submittedName>
        <fullName evidence="5">Phosphatidylinositol kinase</fullName>
    </submittedName>
</protein>
<dbReference type="InterPro" id="IPR012893">
    <property type="entry name" value="HipA-like_C"/>
</dbReference>
<reference evidence="5 6" key="1">
    <citation type="submission" date="2014-10" db="EMBL/GenBank/DDBJ databases">
        <title>Kaistella jeonii genome.</title>
        <authorList>
            <person name="Clayton J.T."/>
            <person name="Newman J.D."/>
        </authorList>
    </citation>
    <scope>NUCLEOTIDE SEQUENCE [LARGE SCALE GENOMIC DNA]</scope>
    <source>
        <strain evidence="5 6">DSM 17048</strain>
    </source>
</reference>
<comment type="caution">
    <text evidence="5">The sequence shown here is derived from an EMBL/GenBank/DDBJ whole genome shotgun (WGS) entry which is preliminary data.</text>
</comment>
<dbReference type="PANTHER" id="PTHR37419">
    <property type="entry name" value="SERINE/THREONINE-PROTEIN KINASE TOXIN HIPA"/>
    <property type="match status" value="1"/>
</dbReference>
<keyword evidence="3 5" id="KW-0418">Kinase</keyword>
<dbReference type="STRING" id="266749.SAMN05421876_103351"/>
<dbReference type="Gene3D" id="1.10.1070.20">
    <property type="match status" value="1"/>
</dbReference>
<dbReference type="EMBL" id="JSYL01000002">
    <property type="protein sequence ID" value="KIA90212.1"/>
    <property type="molecule type" value="Genomic_DNA"/>
</dbReference>
<gene>
    <name evidence="5" type="ORF">OA86_02745</name>
</gene>
<dbReference type="InterPro" id="IPR052028">
    <property type="entry name" value="HipA_Ser/Thr_kinase"/>
</dbReference>
<organism evidence="5 6">
    <name type="scientific">Kaistella jeonii</name>
    <dbReference type="NCBI Taxonomy" id="266749"/>
    <lineage>
        <taxon>Bacteria</taxon>
        <taxon>Pseudomonadati</taxon>
        <taxon>Bacteroidota</taxon>
        <taxon>Flavobacteriia</taxon>
        <taxon>Flavobacteriales</taxon>
        <taxon>Weeksellaceae</taxon>
        <taxon>Chryseobacterium group</taxon>
        <taxon>Kaistella</taxon>
    </lineage>
</organism>
<keyword evidence="2" id="KW-0808">Transferase</keyword>
<accession>A0A0C1FAQ1</accession>
<name>A0A0C1FAQ1_9FLAO</name>
<dbReference type="Proteomes" id="UP000031473">
    <property type="component" value="Unassembled WGS sequence"/>
</dbReference>
<evidence type="ECO:0000256" key="2">
    <source>
        <dbReference type="ARBA" id="ARBA00022679"/>
    </source>
</evidence>
<keyword evidence="6" id="KW-1185">Reference proteome</keyword>
<feature type="domain" description="HipA-like C-terminal" evidence="4">
    <location>
        <begin position="5"/>
        <end position="213"/>
    </location>
</feature>
<sequence length="247" mass="28252">MTNEDECGQYILKPISDLPKNSEFAPANEHLTMQIAQQIFKIETAENALIFFQDGKPAYITKRFDVNKNGEKLAVEDFASLLQKSPATHGEQYKYKGNYLELFETLKKYVPATKVEAPKLFKLILFNYLFSNGDAHLKNFSLKETEQGDFKLSPAYDLLNTKIHIADADFALNEGLLPKSISKGKIKDQFFLLSQKAEIPEKTTAKIFKNITSHEKEVIELTNRSFLTEQLKRNFIQSYQAKLKKLG</sequence>
<evidence type="ECO:0000313" key="6">
    <source>
        <dbReference type="Proteomes" id="UP000031473"/>
    </source>
</evidence>
<dbReference type="AlphaFoldDB" id="A0A0C1FAQ1"/>
<evidence type="ECO:0000256" key="1">
    <source>
        <dbReference type="ARBA" id="ARBA00010164"/>
    </source>
</evidence>
<evidence type="ECO:0000313" key="5">
    <source>
        <dbReference type="EMBL" id="KIA90212.1"/>
    </source>
</evidence>
<evidence type="ECO:0000259" key="4">
    <source>
        <dbReference type="Pfam" id="PF07804"/>
    </source>
</evidence>